<feature type="site" description="Important for catalytic activity" evidence="7">
    <location>
        <position position="229"/>
    </location>
</feature>
<dbReference type="PANTHER" id="PTHR30518:SF2">
    <property type="entry name" value="ENDOLYTIC MUREIN TRANSGLYCOSYLASE"/>
    <property type="match status" value="1"/>
</dbReference>
<sequence>MNSFHQSLERLFETGSERLAELARHWQEHANRRTILVLVFAGTTAAILYVSVIQPPEDFPLNALVTIPPGAPLSETAAAFEAAGVVRSGFALKALMTLMGEEGNVHAGDYLFKEPKDLFTVARAISAGAYGLEPARFRVPEGATTKDMAVIFGNLERFDAERFAETARPLEGFLFPDTYFFLPNATDEIVLDALRNAFEARMAELEQTYGTSTRSRTDIVTMASILEKEAKNTRDRKMIAGVLWNRLDRGMLLQVDAVFLYTIGRTTFDLTMKDLASDSPYNTYRYKGLPPTPIGSPSLDSLVAAMTPTKSDYLFYLADNDHVTHYSKTYREHLRKKRLYLGS</sequence>
<name>A0A0G1YV79_9BACT</name>
<comment type="catalytic activity">
    <reaction evidence="7">
        <text>a peptidoglycan chain = a peptidoglycan chain with N-acetyl-1,6-anhydromuramyl-[peptide] at the reducing end + a peptidoglycan chain with N-acetylglucosamine at the non-reducing end.</text>
        <dbReference type="EC" id="4.2.2.29"/>
    </reaction>
</comment>
<evidence type="ECO:0000256" key="1">
    <source>
        <dbReference type="ARBA" id="ARBA00022475"/>
    </source>
</evidence>
<keyword evidence="1 7" id="KW-1003">Cell membrane</keyword>
<dbReference type="Gene3D" id="3.30.1490.480">
    <property type="entry name" value="Endolytic murein transglycosylase"/>
    <property type="match status" value="1"/>
</dbReference>
<evidence type="ECO:0000256" key="5">
    <source>
        <dbReference type="ARBA" id="ARBA00023239"/>
    </source>
</evidence>
<comment type="caution">
    <text evidence="8">The sequence shown here is derived from an EMBL/GenBank/DDBJ whole genome shotgun (WGS) entry which is preliminary data.</text>
</comment>
<protein>
    <recommendedName>
        <fullName evidence="7">Endolytic murein transglycosylase</fullName>
        <ecNumber evidence="7">4.2.2.29</ecNumber>
    </recommendedName>
    <alternativeName>
        <fullName evidence="7">Peptidoglycan lytic transglycosylase</fullName>
    </alternativeName>
    <alternativeName>
        <fullName evidence="7">Peptidoglycan polymerization terminase</fullName>
    </alternativeName>
</protein>
<evidence type="ECO:0000256" key="4">
    <source>
        <dbReference type="ARBA" id="ARBA00023136"/>
    </source>
</evidence>
<reference evidence="8 9" key="1">
    <citation type="journal article" date="2015" name="Nature">
        <title>rRNA introns, odd ribosomes, and small enigmatic genomes across a large radiation of phyla.</title>
        <authorList>
            <person name="Brown C.T."/>
            <person name="Hug L.A."/>
            <person name="Thomas B.C."/>
            <person name="Sharon I."/>
            <person name="Castelle C.J."/>
            <person name="Singh A."/>
            <person name="Wilkins M.J."/>
            <person name="Williams K.H."/>
            <person name="Banfield J.F."/>
        </authorList>
    </citation>
    <scope>NUCLEOTIDE SEQUENCE [LARGE SCALE GENOMIC DNA]</scope>
</reference>
<dbReference type="Pfam" id="PF02618">
    <property type="entry name" value="YceG"/>
    <property type="match status" value="1"/>
</dbReference>
<dbReference type="EMBL" id="LCSD01000013">
    <property type="protein sequence ID" value="KKW47368.1"/>
    <property type="molecule type" value="Genomic_DNA"/>
</dbReference>
<dbReference type="GO" id="GO:0071555">
    <property type="term" value="P:cell wall organization"/>
    <property type="evidence" value="ECO:0007669"/>
    <property type="project" value="UniProtKB-KW"/>
</dbReference>
<evidence type="ECO:0000313" key="8">
    <source>
        <dbReference type="EMBL" id="KKW47368.1"/>
    </source>
</evidence>
<dbReference type="GO" id="GO:0009252">
    <property type="term" value="P:peptidoglycan biosynthetic process"/>
    <property type="evidence" value="ECO:0007669"/>
    <property type="project" value="UniProtKB-UniRule"/>
</dbReference>
<dbReference type="PATRIC" id="fig|1618672.3.peg.277"/>
<feature type="transmembrane region" description="Helical" evidence="7">
    <location>
        <begin position="34"/>
        <end position="52"/>
    </location>
</feature>
<evidence type="ECO:0000256" key="2">
    <source>
        <dbReference type="ARBA" id="ARBA00022692"/>
    </source>
</evidence>
<keyword evidence="3 7" id="KW-1133">Transmembrane helix</keyword>
<comment type="function">
    <text evidence="7">Functions as a peptidoglycan terminase that cleaves nascent peptidoglycan strands endolytically to terminate their elongation.</text>
</comment>
<dbReference type="NCBIfam" id="TIGR00247">
    <property type="entry name" value="endolytic transglycosylase MltG"/>
    <property type="match status" value="1"/>
</dbReference>
<comment type="subcellular location">
    <subcellularLocation>
        <location evidence="7">Cell membrane</location>
        <topology evidence="7">Single-pass membrane protein</topology>
    </subcellularLocation>
</comment>
<keyword evidence="6 7" id="KW-0961">Cell wall biogenesis/degradation</keyword>
<dbReference type="Proteomes" id="UP000034789">
    <property type="component" value="Unassembled WGS sequence"/>
</dbReference>
<dbReference type="GO" id="GO:0005886">
    <property type="term" value="C:plasma membrane"/>
    <property type="evidence" value="ECO:0007669"/>
    <property type="project" value="UniProtKB-SubCell"/>
</dbReference>
<keyword evidence="4 7" id="KW-0472">Membrane</keyword>
<dbReference type="PANTHER" id="PTHR30518">
    <property type="entry name" value="ENDOLYTIC MUREIN TRANSGLYCOSYLASE"/>
    <property type="match status" value="1"/>
</dbReference>
<evidence type="ECO:0000256" key="3">
    <source>
        <dbReference type="ARBA" id="ARBA00022989"/>
    </source>
</evidence>
<dbReference type="HAMAP" id="MF_02065">
    <property type="entry name" value="MltG"/>
    <property type="match status" value="1"/>
</dbReference>
<evidence type="ECO:0000256" key="7">
    <source>
        <dbReference type="HAMAP-Rule" id="MF_02065"/>
    </source>
</evidence>
<dbReference type="EC" id="4.2.2.29" evidence="7"/>
<accession>A0A0G1YV79</accession>
<dbReference type="GO" id="GO:0008932">
    <property type="term" value="F:lytic endotransglycosylase activity"/>
    <property type="evidence" value="ECO:0007669"/>
    <property type="project" value="UniProtKB-UniRule"/>
</dbReference>
<evidence type="ECO:0000256" key="6">
    <source>
        <dbReference type="ARBA" id="ARBA00023316"/>
    </source>
</evidence>
<organism evidence="8 9">
    <name type="scientific">Candidatus Kaiserbacteria bacterium GW2011_GWA2_58_9</name>
    <dbReference type="NCBI Taxonomy" id="1618672"/>
    <lineage>
        <taxon>Bacteria</taxon>
        <taxon>Candidatus Kaiseribacteriota</taxon>
    </lineage>
</organism>
<gene>
    <name evidence="7" type="primary">mltG</name>
    <name evidence="8" type="ORF">UY98_C0013G0006</name>
</gene>
<proteinExistence type="inferred from homology"/>
<dbReference type="InterPro" id="IPR003770">
    <property type="entry name" value="MLTG-like"/>
</dbReference>
<comment type="similarity">
    <text evidence="7">Belongs to the transglycosylase MltG family.</text>
</comment>
<keyword evidence="5 7" id="KW-0456">Lyase</keyword>
<dbReference type="AlphaFoldDB" id="A0A0G1YV79"/>
<evidence type="ECO:0000313" key="9">
    <source>
        <dbReference type="Proteomes" id="UP000034789"/>
    </source>
</evidence>
<keyword evidence="2 7" id="KW-0812">Transmembrane</keyword>